<name>U7UYH8_9MICC</name>
<sequence>MWAITHRRWFRCFQRLVSSPFLHRFISILRLGGAIISHPVGEAQAHIKQRGSRYF</sequence>
<dbReference type="AlphaFoldDB" id="U7UYH8"/>
<gene>
    <name evidence="1" type="ORF">HMPREF0742_02276</name>
</gene>
<organism evidence="1 2">
    <name type="scientific">Rothia aeria F0184</name>
    <dbReference type="NCBI Taxonomy" id="888019"/>
    <lineage>
        <taxon>Bacteria</taxon>
        <taxon>Bacillati</taxon>
        <taxon>Actinomycetota</taxon>
        <taxon>Actinomycetes</taxon>
        <taxon>Micrococcales</taxon>
        <taxon>Micrococcaceae</taxon>
        <taxon>Rothia</taxon>
    </lineage>
</organism>
<evidence type="ECO:0000313" key="2">
    <source>
        <dbReference type="Proteomes" id="UP000017174"/>
    </source>
</evidence>
<dbReference type="EMBL" id="AXZG01000061">
    <property type="protein sequence ID" value="ERT64341.1"/>
    <property type="molecule type" value="Genomic_DNA"/>
</dbReference>
<protein>
    <submittedName>
        <fullName evidence="1">Uncharacterized protein</fullName>
    </submittedName>
</protein>
<reference evidence="1 2" key="1">
    <citation type="submission" date="2013-08" db="EMBL/GenBank/DDBJ databases">
        <authorList>
            <person name="Weinstock G."/>
            <person name="Sodergren E."/>
            <person name="Wylie T."/>
            <person name="Fulton L."/>
            <person name="Fulton R."/>
            <person name="Fronick C."/>
            <person name="O'Laughlin M."/>
            <person name="Godfrey J."/>
            <person name="Miner T."/>
            <person name="Herter B."/>
            <person name="Appelbaum E."/>
            <person name="Cordes M."/>
            <person name="Lek S."/>
            <person name="Wollam A."/>
            <person name="Pepin K.H."/>
            <person name="Palsikar V.B."/>
            <person name="Mitreva M."/>
            <person name="Wilson R.K."/>
        </authorList>
    </citation>
    <scope>NUCLEOTIDE SEQUENCE [LARGE SCALE GENOMIC DNA]</scope>
    <source>
        <strain evidence="1 2">F0184</strain>
    </source>
</reference>
<dbReference type="HOGENOM" id="CLU_3029633_0_0_11"/>
<proteinExistence type="predicted"/>
<comment type="caution">
    <text evidence="1">The sequence shown here is derived from an EMBL/GenBank/DDBJ whole genome shotgun (WGS) entry which is preliminary data.</text>
</comment>
<dbReference type="Proteomes" id="UP000017174">
    <property type="component" value="Unassembled WGS sequence"/>
</dbReference>
<accession>U7UYH8</accession>
<evidence type="ECO:0000313" key="1">
    <source>
        <dbReference type="EMBL" id="ERT64341.1"/>
    </source>
</evidence>